<dbReference type="EMBL" id="CP038488">
    <property type="protein sequence ID" value="QFZ29420.1"/>
    <property type="molecule type" value="Genomic_DNA"/>
</dbReference>
<dbReference type="Proteomes" id="UP000326582">
    <property type="component" value="Chromosome 5"/>
</dbReference>
<keyword evidence="2" id="KW-1185">Reference proteome</keyword>
<name>A0ACD0WQ58_CLALS</name>
<accession>A0ACD0WQ58</accession>
<organism evidence="1 2">
    <name type="scientific">Clavispora lusitaniae</name>
    <name type="common">Candida lusitaniae</name>
    <dbReference type="NCBI Taxonomy" id="36911"/>
    <lineage>
        <taxon>Eukaryota</taxon>
        <taxon>Fungi</taxon>
        <taxon>Dikarya</taxon>
        <taxon>Ascomycota</taxon>
        <taxon>Saccharomycotina</taxon>
        <taxon>Pichiomycetes</taxon>
        <taxon>Metschnikowiaceae</taxon>
        <taxon>Clavispora</taxon>
    </lineage>
</organism>
<evidence type="ECO:0000313" key="1">
    <source>
        <dbReference type="EMBL" id="QFZ29420.1"/>
    </source>
</evidence>
<gene>
    <name evidence="1" type="ORF">EJF14_50660</name>
</gene>
<proteinExistence type="predicted"/>
<protein>
    <submittedName>
        <fullName evidence="1">Polyprenol reductase</fullName>
    </submittedName>
</protein>
<evidence type="ECO:0000313" key="2">
    <source>
        <dbReference type="Proteomes" id="UP000326582"/>
    </source>
</evidence>
<reference evidence="2" key="1">
    <citation type="journal article" date="2019" name="MBio">
        <title>Comparative genomics for the elucidation of multidrug resistance (MDR) in Candida lusitaniae.</title>
        <authorList>
            <person name="Kannan A."/>
            <person name="Asner S.A."/>
            <person name="Trachsel E."/>
            <person name="Kelly S."/>
            <person name="Parker J."/>
            <person name="Sanglard D."/>
        </authorList>
    </citation>
    <scope>NUCLEOTIDE SEQUENCE [LARGE SCALE GENOMIC DNA]</scope>
    <source>
        <strain evidence="2">P1</strain>
    </source>
</reference>
<sequence length="282" mass="32009">MLACILLHTSVFSQSGMLVCQAITAGFAAASALILFTKLYTPLNQLLAYGKVAQGSKSTQTGFAHLVQIASRWTVPKQYFVHFYILFAILQWLQFPWAKGKLLHTNFGLAWLLLTAQATRRLMESLLLTQWGSKSRMHISHYFVGLYFYVCVAIVSFCGLVEAQEESKRPRHWLAIAFFALCSVDQYNNHRHLAALVKYSVPTFGMFRHVACAHYCDEIVIYLAVTVAAWTREPNMEVSVALFSAWVFVLVNLSVSGLESLRYYQTKFDDYTVQYAVVPFLL</sequence>